<comment type="caution">
    <text evidence="3">The sequence shown here is derived from an EMBL/GenBank/DDBJ whole genome shotgun (WGS) entry which is preliminary data.</text>
</comment>
<keyword evidence="2" id="KW-1133">Transmembrane helix</keyword>
<feature type="region of interest" description="Disordered" evidence="1">
    <location>
        <begin position="66"/>
        <end position="91"/>
    </location>
</feature>
<evidence type="ECO:0000256" key="1">
    <source>
        <dbReference type="SAM" id="MobiDB-lite"/>
    </source>
</evidence>
<evidence type="ECO:0000256" key="2">
    <source>
        <dbReference type="SAM" id="Phobius"/>
    </source>
</evidence>
<reference evidence="3" key="1">
    <citation type="submission" date="2021-02" db="EMBL/GenBank/DDBJ databases">
        <authorList>
            <person name="Nowell W R."/>
        </authorList>
    </citation>
    <scope>NUCLEOTIDE SEQUENCE</scope>
</reference>
<name>A0A814CP90_9BILA</name>
<keyword evidence="2" id="KW-0812">Transmembrane</keyword>
<dbReference type="OrthoDB" id="10035297at2759"/>
<protein>
    <submittedName>
        <fullName evidence="3">Uncharacterized protein</fullName>
    </submittedName>
</protein>
<dbReference type="Gene3D" id="6.10.250.2950">
    <property type="match status" value="1"/>
</dbReference>
<organism evidence="3 5">
    <name type="scientific">Didymodactylos carnosus</name>
    <dbReference type="NCBI Taxonomy" id="1234261"/>
    <lineage>
        <taxon>Eukaryota</taxon>
        <taxon>Metazoa</taxon>
        <taxon>Spiralia</taxon>
        <taxon>Gnathifera</taxon>
        <taxon>Rotifera</taxon>
        <taxon>Eurotatoria</taxon>
        <taxon>Bdelloidea</taxon>
        <taxon>Philodinida</taxon>
        <taxon>Philodinidae</taxon>
        <taxon>Didymodactylos</taxon>
    </lineage>
</organism>
<dbReference type="AlphaFoldDB" id="A0A814CP90"/>
<keyword evidence="2" id="KW-0472">Membrane</keyword>
<dbReference type="EMBL" id="CAJOBC010002169">
    <property type="protein sequence ID" value="CAF3719396.1"/>
    <property type="molecule type" value="Genomic_DNA"/>
</dbReference>
<accession>A0A814CP90</accession>
<keyword evidence="5" id="KW-1185">Reference proteome</keyword>
<dbReference type="EMBL" id="CAJNOQ010002169">
    <property type="protein sequence ID" value="CAF0943095.1"/>
    <property type="molecule type" value="Genomic_DNA"/>
</dbReference>
<dbReference type="Proteomes" id="UP000681722">
    <property type="component" value="Unassembled WGS sequence"/>
</dbReference>
<sequence length="186" mass="20853">MDDDATIEDEAESETPGFHQTVDNRSFKLSTIIAMLTKQWMIFLILSILIGVYLWLNLSRRRRHRDSTSGLSARDRDSISGDHIQGGTRHDNIQATISRYDSMAQVRQRQQQQHDEQAKAYAEKLKLVSFICVFEKAPYTQPAPAPATLPRASQPNVYRQDTHNPLGGSGGGGWRRSSRRMGPGGG</sequence>
<dbReference type="Proteomes" id="UP000663829">
    <property type="component" value="Unassembled WGS sequence"/>
</dbReference>
<evidence type="ECO:0000313" key="5">
    <source>
        <dbReference type="Proteomes" id="UP000663829"/>
    </source>
</evidence>
<proteinExistence type="predicted"/>
<feature type="transmembrane region" description="Helical" evidence="2">
    <location>
        <begin position="40"/>
        <end position="58"/>
    </location>
</feature>
<evidence type="ECO:0000313" key="4">
    <source>
        <dbReference type="EMBL" id="CAF3719396.1"/>
    </source>
</evidence>
<feature type="region of interest" description="Disordered" evidence="1">
    <location>
        <begin position="142"/>
        <end position="186"/>
    </location>
</feature>
<gene>
    <name evidence="3" type="ORF">GPM918_LOCUS10819</name>
    <name evidence="4" type="ORF">SRO942_LOCUS10820</name>
</gene>
<evidence type="ECO:0000313" key="3">
    <source>
        <dbReference type="EMBL" id="CAF0943095.1"/>
    </source>
</evidence>